<name>A0A520XHF4_9DELT</name>
<reference evidence="1 2" key="1">
    <citation type="submission" date="2019-01" db="EMBL/GenBank/DDBJ databases">
        <title>Insights into ecological role of a new deltaproteobacterial order Candidatus Sinidesulfobacterales (Sva0485) by metagenomics and metatranscriptomics.</title>
        <authorList>
            <person name="Tan S."/>
            <person name="Liu J."/>
            <person name="Fang Y."/>
            <person name="Hedlund B."/>
            <person name="Lian Z.-H."/>
            <person name="Huang L.-Y."/>
            <person name="Li J.-T."/>
            <person name="Huang L.-N."/>
            <person name="Li W.-J."/>
            <person name="Jiang H.-C."/>
            <person name="Dong H.-L."/>
            <person name="Shu W.-S."/>
        </authorList>
    </citation>
    <scope>NUCLEOTIDE SEQUENCE [LARGE SCALE GENOMIC DNA]</scope>
    <source>
        <strain evidence="1">AP4</strain>
    </source>
</reference>
<dbReference type="AlphaFoldDB" id="A0A520XHF4"/>
<dbReference type="Proteomes" id="UP000322454">
    <property type="component" value="Unassembled WGS sequence"/>
</dbReference>
<protein>
    <submittedName>
        <fullName evidence="1">Uncharacterized protein</fullName>
    </submittedName>
</protein>
<organism evidence="1 2">
    <name type="scientific">Candidatus Acidulodesulfobacterium acidiphilum</name>
    <dbReference type="NCBI Taxonomy" id="2597224"/>
    <lineage>
        <taxon>Bacteria</taxon>
        <taxon>Deltaproteobacteria</taxon>
        <taxon>Candidatus Acidulodesulfobacterales</taxon>
        <taxon>Candidatus Acidulodesulfobacterium</taxon>
    </lineage>
</organism>
<evidence type="ECO:0000313" key="1">
    <source>
        <dbReference type="EMBL" id="RZV40525.1"/>
    </source>
</evidence>
<dbReference type="EMBL" id="SHMQ01000001">
    <property type="protein sequence ID" value="RZV40525.1"/>
    <property type="molecule type" value="Genomic_DNA"/>
</dbReference>
<comment type="caution">
    <text evidence="1">The sequence shown here is derived from an EMBL/GenBank/DDBJ whole genome shotgun (WGS) entry which is preliminary data.</text>
</comment>
<evidence type="ECO:0000313" key="2">
    <source>
        <dbReference type="Proteomes" id="UP000322454"/>
    </source>
</evidence>
<sequence length="59" mass="6664">MFISAFADIPVCVYQSMSLMQTGMTPFGLRPQSHHSHSRVGGYVLKPSVFRRLIQIKNP</sequence>
<proteinExistence type="predicted"/>
<accession>A0A520XHF4</accession>
<gene>
    <name evidence="1" type="ORF">EVJ48_00975</name>
</gene>